<feature type="binding site" evidence="8">
    <location>
        <begin position="78"/>
        <end position="79"/>
    </location>
    <ligand>
        <name>substrate</name>
    </ligand>
</feature>
<dbReference type="InterPro" id="IPR033134">
    <property type="entry name" value="Asp/Glu_racemase_AS_2"/>
</dbReference>
<dbReference type="GO" id="GO:0008881">
    <property type="term" value="F:glutamate racemase activity"/>
    <property type="evidence" value="ECO:0007669"/>
    <property type="project" value="UniProtKB-UniRule"/>
</dbReference>
<dbReference type="HAMAP" id="MF_00258">
    <property type="entry name" value="Glu_racemase"/>
    <property type="match status" value="1"/>
</dbReference>
<dbReference type="GO" id="GO:0071555">
    <property type="term" value="P:cell wall organization"/>
    <property type="evidence" value="ECO:0007669"/>
    <property type="project" value="UniProtKB-KW"/>
</dbReference>
<proteinExistence type="inferred from homology"/>
<dbReference type="GO" id="GO:0008360">
    <property type="term" value="P:regulation of cell shape"/>
    <property type="evidence" value="ECO:0007669"/>
    <property type="project" value="UniProtKB-KW"/>
</dbReference>
<dbReference type="PROSITE" id="PS00924">
    <property type="entry name" value="ASP_GLU_RACEMASE_2"/>
    <property type="match status" value="1"/>
</dbReference>
<evidence type="ECO:0000256" key="1">
    <source>
        <dbReference type="ARBA" id="ARBA00001602"/>
    </source>
</evidence>
<evidence type="ECO:0000256" key="3">
    <source>
        <dbReference type="ARBA" id="ARBA00022960"/>
    </source>
</evidence>
<dbReference type="InterPro" id="IPR001920">
    <property type="entry name" value="Asp/Glu_race"/>
</dbReference>
<evidence type="ECO:0000313" key="10">
    <source>
        <dbReference type="Proteomes" id="UP000192569"/>
    </source>
</evidence>
<organism evidence="9 10">
    <name type="scientific">Thermanaeromonas toyohensis ToBE</name>
    <dbReference type="NCBI Taxonomy" id="698762"/>
    <lineage>
        <taxon>Bacteria</taxon>
        <taxon>Bacillati</taxon>
        <taxon>Bacillota</taxon>
        <taxon>Clostridia</taxon>
        <taxon>Neomoorellales</taxon>
        <taxon>Neomoorellaceae</taxon>
        <taxon>Thermanaeromonas</taxon>
    </lineage>
</organism>
<comment type="pathway">
    <text evidence="8">Cell wall biogenesis; peptidoglycan biosynthesis.</text>
</comment>
<dbReference type="PANTHER" id="PTHR21198">
    <property type="entry name" value="GLUTAMATE RACEMASE"/>
    <property type="match status" value="1"/>
</dbReference>
<keyword evidence="5 8" id="KW-0413">Isomerase</keyword>
<evidence type="ECO:0000256" key="7">
    <source>
        <dbReference type="ARBA" id="ARBA00070053"/>
    </source>
</evidence>
<feature type="active site" description="Proton donor/acceptor" evidence="8">
    <location>
        <position position="188"/>
    </location>
</feature>
<keyword evidence="3 8" id="KW-0133">Cell shape</keyword>
<dbReference type="FunFam" id="3.40.50.1860:FF:000002">
    <property type="entry name" value="Glutamate racemase"/>
    <property type="match status" value="1"/>
</dbReference>
<dbReference type="PANTHER" id="PTHR21198:SF2">
    <property type="entry name" value="GLUTAMATE RACEMASE"/>
    <property type="match status" value="1"/>
</dbReference>
<comment type="function">
    <text evidence="8">Provides the (R)-glutamate required for cell wall biosynthesis.</text>
</comment>
<feature type="active site" description="Proton donor/acceptor" evidence="8">
    <location>
        <position position="77"/>
    </location>
</feature>
<dbReference type="Pfam" id="PF01177">
    <property type="entry name" value="Asp_Glu_race"/>
    <property type="match status" value="1"/>
</dbReference>
<dbReference type="STRING" id="698762.SAMN00808754_0663"/>
<evidence type="ECO:0000256" key="8">
    <source>
        <dbReference type="HAMAP-Rule" id="MF_00258"/>
    </source>
</evidence>
<dbReference type="RefSeq" id="WP_231967889.1">
    <property type="nucleotide sequence ID" value="NZ_LT838272.1"/>
</dbReference>
<dbReference type="AlphaFoldDB" id="A0A1W1VGU7"/>
<dbReference type="InterPro" id="IPR015942">
    <property type="entry name" value="Asp/Glu/hydantoin_racemase"/>
</dbReference>
<dbReference type="SUPFAM" id="SSF53681">
    <property type="entry name" value="Aspartate/glutamate racemase"/>
    <property type="match status" value="2"/>
</dbReference>
<keyword evidence="6 8" id="KW-0961">Cell wall biogenesis/degradation</keyword>
<dbReference type="EC" id="5.1.1.3" evidence="2 8"/>
<sequence length="272" mass="29376">MKKVLPEQPVGVFDSGVGGLTIAREILRQLPAETIIYYGDTAHVPYGSKTIEQLNIYAQAIVEFLIKQGVKAIVDACNTTSAVALPYLKQKYNLPIIGVIEPGVKEALAVTRQGRIGVIATEATVASGVHERLLKSLSPGVRVYLQACPRLVPLVEAGIIEGEEARTAVTEYVAPLVKEGIDTLILGCTHYPFLAPLIQEVTGPEVVLVDPAASTVRELAAILREQGGLRSFHGSKSHTFYVSGPTETFRNTAQKLVGWPELRSVQQVKLVD</sequence>
<evidence type="ECO:0000256" key="4">
    <source>
        <dbReference type="ARBA" id="ARBA00022984"/>
    </source>
</evidence>
<dbReference type="InterPro" id="IPR004391">
    <property type="entry name" value="Glu_race"/>
</dbReference>
<keyword evidence="10" id="KW-1185">Reference proteome</keyword>
<dbReference type="GO" id="GO:0009252">
    <property type="term" value="P:peptidoglycan biosynthetic process"/>
    <property type="evidence" value="ECO:0007669"/>
    <property type="project" value="UniProtKB-UniRule"/>
</dbReference>
<feature type="binding site" evidence="8">
    <location>
        <begin position="46"/>
        <end position="47"/>
    </location>
    <ligand>
        <name>substrate</name>
    </ligand>
</feature>
<name>A0A1W1VGU7_9FIRM</name>
<evidence type="ECO:0000256" key="5">
    <source>
        <dbReference type="ARBA" id="ARBA00023235"/>
    </source>
</evidence>
<evidence type="ECO:0000313" key="9">
    <source>
        <dbReference type="EMBL" id="SMB92578.1"/>
    </source>
</evidence>
<dbReference type="Proteomes" id="UP000192569">
    <property type="component" value="Chromosome I"/>
</dbReference>
<feature type="binding site" evidence="8">
    <location>
        <begin position="14"/>
        <end position="15"/>
    </location>
    <ligand>
        <name>substrate</name>
    </ligand>
</feature>
<accession>A0A1W1VGU7</accession>
<dbReference type="Gene3D" id="3.40.50.1860">
    <property type="match status" value="2"/>
</dbReference>
<gene>
    <name evidence="8" type="primary">murI</name>
    <name evidence="9" type="ORF">SAMN00808754_0663</name>
</gene>
<reference evidence="9 10" key="1">
    <citation type="submission" date="2017-04" db="EMBL/GenBank/DDBJ databases">
        <authorList>
            <person name="Afonso C.L."/>
            <person name="Miller P.J."/>
            <person name="Scott M.A."/>
            <person name="Spackman E."/>
            <person name="Goraichik I."/>
            <person name="Dimitrov K.M."/>
            <person name="Suarez D.L."/>
            <person name="Swayne D.E."/>
        </authorList>
    </citation>
    <scope>NUCLEOTIDE SEQUENCE [LARGE SCALE GENOMIC DNA]</scope>
    <source>
        <strain evidence="9 10">ToBE</strain>
    </source>
</reference>
<comment type="catalytic activity">
    <reaction evidence="1 8">
        <text>L-glutamate = D-glutamate</text>
        <dbReference type="Rhea" id="RHEA:12813"/>
        <dbReference type="ChEBI" id="CHEBI:29985"/>
        <dbReference type="ChEBI" id="CHEBI:29986"/>
        <dbReference type="EC" id="5.1.1.3"/>
    </reaction>
</comment>
<evidence type="ECO:0000256" key="6">
    <source>
        <dbReference type="ARBA" id="ARBA00023316"/>
    </source>
</evidence>
<protein>
    <recommendedName>
        <fullName evidence="7 8">Glutamate racemase</fullName>
        <ecNumber evidence="2 8">5.1.1.3</ecNumber>
    </recommendedName>
</protein>
<feature type="binding site" evidence="8">
    <location>
        <begin position="189"/>
        <end position="190"/>
    </location>
    <ligand>
        <name>substrate</name>
    </ligand>
</feature>
<evidence type="ECO:0000256" key="2">
    <source>
        <dbReference type="ARBA" id="ARBA00013090"/>
    </source>
</evidence>
<comment type="similarity">
    <text evidence="8">Belongs to the aspartate/glutamate racemases family.</text>
</comment>
<keyword evidence="4 8" id="KW-0573">Peptidoglycan synthesis</keyword>
<dbReference type="UniPathway" id="UPA00219"/>
<dbReference type="NCBIfam" id="TIGR00067">
    <property type="entry name" value="glut_race"/>
    <property type="match status" value="1"/>
</dbReference>
<dbReference type="EMBL" id="LT838272">
    <property type="protein sequence ID" value="SMB92578.1"/>
    <property type="molecule type" value="Genomic_DNA"/>
</dbReference>